<keyword evidence="4" id="KW-1185">Reference proteome</keyword>
<dbReference type="NCBIfam" id="NF006307">
    <property type="entry name" value="PRK08507.1"/>
    <property type="match status" value="1"/>
</dbReference>
<evidence type="ECO:0000259" key="2">
    <source>
        <dbReference type="PROSITE" id="PS51176"/>
    </source>
</evidence>
<proteinExistence type="predicted"/>
<organism evidence="3 4">
    <name type="scientific">Neolewinella agarilytica</name>
    <dbReference type="NCBI Taxonomy" id="478744"/>
    <lineage>
        <taxon>Bacteria</taxon>
        <taxon>Pseudomonadati</taxon>
        <taxon>Bacteroidota</taxon>
        <taxon>Saprospiria</taxon>
        <taxon>Saprospirales</taxon>
        <taxon>Lewinellaceae</taxon>
        <taxon>Neolewinella</taxon>
    </lineage>
</organism>
<dbReference type="InterPro" id="IPR050812">
    <property type="entry name" value="Preph/Arog_dehydrog"/>
</dbReference>
<dbReference type="InterPro" id="IPR046825">
    <property type="entry name" value="PDH_C"/>
</dbReference>
<reference evidence="4" key="1">
    <citation type="submission" date="2016-10" db="EMBL/GenBank/DDBJ databases">
        <authorList>
            <person name="Varghese N."/>
            <person name="Submissions S."/>
        </authorList>
    </citation>
    <scope>NUCLEOTIDE SEQUENCE [LARGE SCALE GENOMIC DNA]</scope>
    <source>
        <strain evidence="4">DSM 24740</strain>
    </source>
</reference>
<dbReference type="RefSeq" id="WP_090164929.1">
    <property type="nucleotide sequence ID" value="NZ_FOFB01000001.1"/>
</dbReference>
<dbReference type="GO" id="GO:0008977">
    <property type="term" value="F:prephenate dehydrogenase (NAD+) activity"/>
    <property type="evidence" value="ECO:0007669"/>
    <property type="project" value="InterPro"/>
</dbReference>
<accession>A0A1H8Z6F5</accession>
<dbReference type="InterPro" id="IPR036291">
    <property type="entry name" value="NAD(P)-bd_dom_sf"/>
</dbReference>
<dbReference type="OrthoDB" id="9802008at2"/>
<dbReference type="PANTHER" id="PTHR21363">
    <property type="entry name" value="PREPHENATE DEHYDROGENASE"/>
    <property type="match status" value="1"/>
</dbReference>
<dbReference type="GO" id="GO:0070403">
    <property type="term" value="F:NAD+ binding"/>
    <property type="evidence" value="ECO:0007669"/>
    <property type="project" value="InterPro"/>
</dbReference>
<dbReference type="STRING" id="478744.SAMN05444359_101194"/>
<dbReference type="Pfam" id="PF20463">
    <property type="entry name" value="PDH_C"/>
    <property type="match status" value="1"/>
</dbReference>
<dbReference type="SUPFAM" id="SSF48179">
    <property type="entry name" value="6-phosphogluconate dehydrogenase C-terminal domain-like"/>
    <property type="match status" value="1"/>
</dbReference>
<dbReference type="FunCoup" id="A0A1H8Z6F5">
    <property type="interactions" value="262"/>
</dbReference>
<dbReference type="GO" id="GO:0004665">
    <property type="term" value="F:prephenate dehydrogenase (NADP+) activity"/>
    <property type="evidence" value="ECO:0007669"/>
    <property type="project" value="InterPro"/>
</dbReference>
<dbReference type="InParanoid" id="A0A1H8Z6F5"/>
<dbReference type="Pfam" id="PF02153">
    <property type="entry name" value="PDH_N"/>
    <property type="match status" value="1"/>
</dbReference>
<dbReference type="InterPro" id="IPR046826">
    <property type="entry name" value="PDH_N"/>
</dbReference>
<dbReference type="EMBL" id="FOFB01000001">
    <property type="protein sequence ID" value="SEP59911.1"/>
    <property type="molecule type" value="Genomic_DNA"/>
</dbReference>
<gene>
    <name evidence="3" type="ORF">SAMN05444359_101194</name>
</gene>
<dbReference type="PROSITE" id="PS51176">
    <property type="entry name" value="PDH_ADH"/>
    <property type="match status" value="1"/>
</dbReference>
<dbReference type="SUPFAM" id="SSF51735">
    <property type="entry name" value="NAD(P)-binding Rossmann-fold domains"/>
    <property type="match status" value="1"/>
</dbReference>
<evidence type="ECO:0000313" key="4">
    <source>
        <dbReference type="Proteomes" id="UP000199021"/>
    </source>
</evidence>
<protein>
    <submittedName>
        <fullName evidence="3">Prephenate dehydrogenase</fullName>
    </submittedName>
</protein>
<name>A0A1H8Z6F5_9BACT</name>
<dbReference type="Gene3D" id="1.10.3660.10">
    <property type="entry name" value="6-phosphogluconate dehydrogenase C-terminal like domain"/>
    <property type="match status" value="1"/>
</dbReference>
<evidence type="ECO:0000256" key="1">
    <source>
        <dbReference type="ARBA" id="ARBA00023002"/>
    </source>
</evidence>
<dbReference type="Proteomes" id="UP000199021">
    <property type="component" value="Unassembled WGS sequence"/>
</dbReference>
<dbReference type="FunFam" id="3.40.50.720:FF:000208">
    <property type="entry name" value="Prephenate dehydrogenase"/>
    <property type="match status" value="1"/>
</dbReference>
<feature type="domain" description="Prephenate/arogenate dehydrogenase" evidence="2">
    <location>
        <begin position="1"/>
        <end position="280"/>
    </location>
</feature>
<dbReference type="InterPro" id="IPR008927">
    <property type="entry name" value="6-PGluconate_DH-like_C_sf"/>
</dbReference>
<evidence type="ECO:0000313" key="3">
    <source>
        <dbReference type="EMBL" id="SEP59911.1"/>
    </source>
</evidence>
<keyword evidence="1" id="KW-0560">Oxidoreductase</keyword>
<dbReference type="PANTHER" id="PTHR21363:SF0">
    <property type="entry name" value="PREPHENATE DEHYDROGENASE [NADP(+)]"/>
    <property type="match status" value="1"/>
</dbReference>
<dbReference type="AlphaFoldDB" id="A0A1H8Z6F5"/>
<dbReference type="Gene3D" id="3.40.50.720">
    <property type="entry name" value="NAD(P)-binding Rossmann-like Domain"/>
    <property type="match status" value="1"/>
</dbReference>
<sequence>MTITIIGIGLIGGSLGITLKECGFATRVIGVDNRPENIDKAIRRRLVDEGMSLAEGVAVADVIIVATPVDAMRKLLPEILDRVGEKQIVVDVGSTKELLLEEIQGHKNRSRLVACHPMAGTEFSGPEAAIPNLFDGKMCVIVDGSDSAQDAVSTAGRLFKSAGMHLSHLDRKAHDVHCAYISHISHIASFALALTVLQKEENENRIFELASSGFGSTVRLAKSSADMWVPIFRQNRDNVLDVLDEHIEQLSKFRTQLIKRDFDGFYERIERANQIQKILK</sequence>
<dbReference type="InterPro" id="IPR003099">
    <property type="entry name" value="Prephen_DH"/>
</dbReference>
<dbReference type="GO" id="GO:0006571">
    <property type="term" value="P:tyrosine biosynthetic process"/>
    <property type="evidence" value="ECO:0007669"/>
    <property type="project" value="InterPro"/>
</dbReference>